<proteinExistence type="predicted"/>
<evidence type="ECO:0000313" key="1">
    <source>
        <dbReference type="EMBL" id="MCE0482108.1"/>
    </source>
</evidence>
<name>A0ABS8VRQ2_DATST</name>
<organism evidence="1 2">
    <name type="scientific">Datura stramonium</name>
    <name type="common">Jimsonweed</name>
    <name type="synonym">Common thornapple</name>
    <dbReference type="NCBI Taxonomy" id="4076"/>
    <lineage>
        <taxon>Eukaryota</taxon>
        <taxon>Viridiplantae</taxon>
        <taxon>Streptophyta</taxon>
        <taxon>Embryophyta</taxon>
        <taxon>Tracheophyta</taxon>
        <taxon>Spermatophyta</taxon>
        <taxon>Magnoliopsida</taxon>
        <taxon>eudicotyledons</taxon>
        <taxon>Gunneridae</taxon>
        <taxon>Pentapetalae</taxon>
        <taxon>asterids</taxon>
        <taxon>lamiids</taxon>
        <taxon>Solanales</taxon>
        <taxon>Solanaceae</taxon>
        <taxon>Solanoideae</taxon>
        <taxon>Datureae</taxon>
        <taxon>Datura</taxon>
    </lineage>
</organism>
<gene>
    <name evidence="1" type="ORF">HAX54_040510</name>
</gene>
<dbReference type="Proteomes" id="UP000823775">
    <property type="component" value="Unassembled WGS sequence"/>
</dbReference>
<reference evidence="1 2" key="1">
    <citation type="journal article" date="2021" name="BMC Genomics">
        <title>Datura genome reveals duplications of psychoactive alkaloid biosynthetic genes and high mutation rate following tissue culture.</title>
        <authorList>
            <person name="Rajewski A."/>
            <person name="Carter-House D."/>
            <person name="Stajich J."/>
            <person name="Litt A."/>
        </authorList>
    </citation>
    <scope>NUCLEOTIDE SEQUENCE [LARGE SCALE GENOMIC DNA]</scope>
    <source>
        <strain evidence="1">AR-01</strain>
    </source>
</reference>
<evidence type="ECO:0000313" key="2">
    <source>
        <dbReference type="Proteomes" id="UP000823775"/>
    </source>
</evidence>
<comment type="caution">
    <text evidence="1">The sequence shown here is derived from an EMBL/GenBank/DDBJ whole genome shotgun (WGS) entry which is preliminary data.</text>
</comment>
<protein>
    <submittedName>
        <fullName evidence="1">Uncharacterized protein</fullName>
    </submittedName>
</protein>
<keyword evidence="2" id="KW-1185">Reference proteome</keyword>
<accession>A0ABS8VRQ2</accession>
<dbReference type="EMBL" id="JACEIK010005730">
    <property type="protein sequence ID" value="MCE0482108.1"/>
    <property type="molecule type" value="Genomic_DNA"/>
</dbReference>
<feature type="non-terminal residue" evidence="1">
    <location>
        <position position="1"/>
    </location>
</feature>
<sequence>CLNLTGVRIGGGTGHLLFGTHPWIGECSLFRVSEGRIRVRAIGRMIVIPRTVTVPLSKQNKSNTPALVFGDSKDHDAEPIWFILLV</sequence>